<comment type="caution">
    <text evidence="1">The sequence shown here is derived from an EMBL/GenBank/DDBJ whole genome shotgun (WGS) entry which is preliminary data.</text>
</comment>
<evidence type="ECO:0000313" key="2">
    <source>
        <dbReference type="Proteomes" id="UP000790709"/>
    </source>
</evidence>
<reference evidence="1" key="1">
    <citation type="journal article" date="2021" name="New Phytol.">
        <title>Evolutionary innovations through gain and loss of genes in the ectomycorrhizal Boletales.</title>
        <authorList>
            <person name="Wu G."/>
            <person name="Miyauchi S."/>
            <person name="Morin E."/>
            <person name="Kuo A."/>
            <person name="Drula E."/>
            <person name="Varga T."/>
            <person name="Kohler A."/>
            <person name="Feng B."/>
            <person name="Cao Y."/>
            <person name="Lipzen A."/>
            <person name="Daum C."/>
            <person name="Hundley H."/>
            <person name="Pangilinan J."/>
            <person name="Johnson J."/>
            <person name="Barry K."/>
            <person name="LaButti K."/>
            <person name="Ng V."/>
            <person name="Ahrendt S."/>
            <person name="Min B."/>
            <person name="Choi I.G."/>
            <person name="Park H."/>
            <person name="Plett J.M."/>
            <person name="Magnuson J."/>
            <person name="Spatafora J.W."/>
            <person name="Nagy L.G."/>
            <person name="Henrissat B."/>
            <person name="Grigoriev I.V."/>
            <person name="Yang Z.L."/>
            <person name="Xu J."/>
            <person name="Martin F.M."/>
        </authorList>
    </citation>
    <scope>NUCLEOTIDE SEQUENCE</scope>
    <source>
        <strain evidence="1">KUC20120723A-06</strain>
    </source>
</reference>
<protein>
    <submittedName>
        <fullName evidence="1">Uncharacterized protein</fullName>
    </submittedName>
</protein>
<gene>
    <name evidence="1" type="ORF">BV22DRAFT_1033899</name>
</gene>
<keyword evidence="2" id="KW-1185">Reference proteome</keyword>
<organism evidence="1 2">
    <name type="scientific">Leucogyrophana mollusca</name>
    <dbReference type="NCBI Taxonomy" id="85980"/>
    <lineage>
        <taxon>Eukaryota</taxon>
        <taxon>Fungi</taxon>
        <taxon>Dikarya</taxon>
        <taxon>Basidiomycota</taxon>
        <taxon>Agaricomycotina</taxon>
        <taxon>Agaricomycetes</taxon>
        <taxon>Agaricomycetidae</taxon>
        <taxon>Boletales</taxon>
        <taxon>Boletales incertae sedis</taxon>
        <taxon>Leucogyrophana</taxon>
    </lineage>
</organism>
<dbReference type="EMBL" id="MU266400">
    <property type="protein sequence ID" value="KAH7925527.1"/>
    <property type="molecule type" value="Genomic_DNA"/>
</dbReference>
<evidence type="ECO:0000313" key="1">
    <source>
        <dbReference type="EMBL" id="KAH7925527.1"/>
    </source>
</evidence>
<accession>A0ACB8BJ26</accession>
<proteinExistence type="predicted"/>
<name>A0ACB8BJ26_9AGAM</name>
<dbReference type="Proteomes" id="UP000790709">
    <property type="component" value="Unassembled WGS sequence"/>
</dbReference>
<sequence>MASAIPLSSKSPAIAVYCASSLGNKKAFQLAALSLGHALAAAKRPLVYGGGSRGIMGIISATVMSSEGGKVTGVIPRAILAAGGERGKGTGAVAALAVAQALDGEIRGEVETIVVDSMHERKVKMAERVGGFIGLPGGYGTFEEILEVVTWNQLNIHNKPVVVLNVLSYYSMLRELIRNGVREGFIPPQNERLVIFVDGPEDHAEHETFDWGSAALSALDSWHIDHFAPFAISWGQDGNSGGREKYT</sequence>